<dbReference type="Gene3D" id="3.10.520.10">
    <property type="entry name" value="ApbE-like domains"/>
    <property type="match status" value="1"/>
</dbReference>
<dbReference type="Proteomes" id="UP001265700">
    <property type="component" value="Unassembled WGS sequence"/>
</dbReference>
<name>A0ABU1WKP6_9BURK</name>
<dbReference type="SUPFAM" id="SSF143631">
    <property type="entry name" value="ApbE-like"/>
    <property type="match status" value="1"/>
</dbReference>
<proteinExistence type="predicted"/>
<dbReference type="NCBIfam" id="NF003322">
    <property type="entry name" value="PRK04334.1-2"/>
    <property type="match status" value="1"/>
</dbReference>
<sequence>MSAERQTLPGQRWHFQHGPIDIVIGADGETSAVQAAHEAAWLRFATVLDELVCELPALRQPVGDRCELTGSVARRMWQACQPYRAGFVTPMAAVAGSVAQELIEHYARPGIQRAWVNNGGDVALHLAPGESIRVGLFADLARFDAAAAMLPLQTDGHMTVHATLPVRGVATSGWRGRSFSLGIADSVTVLARTAAQADVAATLIANAVNVPDARIERRPANELRHDTDLGDRPVTFHVPPLDQATVLRAVRAGQRMARELQASDLIWSAVIVCQGWSATAGGEPGHTGNAWALEHDVRTSFASA</sequence>
<protein>
    <submittedName>
        <fullName evidence="1">ApbE superfamily uncharacterized protein (UPF0280 family)</fullName>
    </submittedName>
</protein>
<accession>A0ABU1WKP6</accession>
<reference evidence="1 2" key="1">
    <citation type="submission" date="2023-07" db="EMBL/GenBank/DDBJ databases">
        <title>Sorghum-associated microbial communities from plants grown in Nebraska, USA.</title>
        <authorList>
            <person name="Schachtman D."/>
        </authorList>
    </citation>
    <scope>NUCLEOTIDE SEQUENCE [LARGE SCALE GENOMIC DNA]</scope>
    <source>
        <strain evidence="1 2">4249</strain>
    </source>
</reference>
<comment type="caution">
    <text evidence="1">The sequence shown here is derived from an EMBL/GenBank/DDBJ whole genome shotgun (WGS) entry which is preliminary data.</text>
</comment>
<keyword evidence="2" id="KW-1185">Reference proteome</keyword>
<organism evidence="1 2">
    <name type="scientific">Hydrogenophaga palleronii</name>
    <dbReference type="NCBI Taxonomy" id="65655"/>
    <lineage>
        <taxon>Bacteria</taxon>
        <taxon>Pseudomonadati</taxon>
        <taxon>Pseudomonadota</taxon>
        <taxon>Betaproteobacteria</taxon>
        <taxon>Burkholderiales</taxon>
        <taxon>Comamonadaceae</taxon>
        <taxon>Hydrogenophaga</taxon>
    </lineage>
</organism>
<dbReference type="RefSeq" id="WP_310314596.1">
    <property type="nucleotide sequence ID" value="NZ_JAVDWU010000003.1"/>
</dbReference>
<evidence type="ECO:0000313" key="2">
    <source>
        <dbReference type="Proteomes" id="UP001265700"/>
    </source>
</evidence>
<evidence type="ECO:0000313" key="1">
    <source>
        <dbReference type="EMBL" id="MDR7149863.1"/>
    </source>
</evidence>
<dbReference type="InterPro" id="IPR003374">
    <property type="entry name" value="ApbE-like_sf"/>
</dbReference>
<dbReference type="EMBL" id="JAVDWU010000003">
    <property type="protein sequence ID" value="MDR7149863.1"/>
    <property type="molecule type" value="Genomic_DNA"/>
</dbReference>
<gene>
    <name evidence="1" type="ORF">J2W49_001818</name>
</gene>